<dbReference type="Gene3D" id="3.20.20.370">
    <property type="entry name" value="Glycoside hydrolase/deacetylase"/>
    <property type="match status" value="1"/>
</dbReference>
<dbReference type="InterPro" id="IPR050248">
    <property type="entry name" value="Polysacc_deacetylase_ArnD"/>
</dbReference>
<evidence type="ECO:0000313" key="5">
    <source>
        <dbReference type="Proteomes" id="UP000298616"/>
    </source>
</evidence>
<feature type="domain" description="NodB homology" evidence="3">
    <location>
        <begin position="17"/>
        <end position="198"/>
    </location>
</feature>
<dbReference type="SUPFAM" id="SSF88713">
    <property type="entry name" value="Glycoside hydrolase/deacetylase"/>
    <property type="match status" value="1"/>
</dbReference>
<keyword evidence="5" id="KW-1185">Reference proteome</keyword>
<dbReference type="InterPro" id="IPR011330">
    <property type="entry name" value="Glyco_hydro/deAcase_b/a-brl"/>
</dbReference>
<dbReference type="EMBL" id="CP028923">
    <property type="protein sequence ID" value="QCK17107.1"/>
    <property type="molecule type" value="Genomic_DNA"/>
</dbReference>
<dbReference type="GO" id="GO:0005975">
    <property type="term" value="P:carbohydrate metabolic process"/>
    <property type="evidence" value="ECO:0007669"/>
    <property type="project" value="InterPro"/>
</dbReference>
<dbReference type="Pfam" id="PF01522">
    <property type="entry name" value="Polysacc_deac_1"/>
    <property type="match status" value="1"/>
</dbReference>
<dbReference type="PROSITE" id="PS51677">
    <property type="entry name" value="NODB"/>
    <property type="match status" value="1"/>
</dbReference>
<organism evidence="4 5">
    <name type="scientific">Mangrovivirga cuniculi</name>
    <dbReference type="NCBI Taxonomy" id="2715131"/>
    <lineage>
        <taxon>Bacteria</taxon>
        <taxon>Pseudomonadati</taxon>
        <taxon>Bacteroidota</taxon>
        <taxon>Cytophagia</taxon>
        <taxon>Cytophagales</taxon>
        <taxon>Mangrovivirgaceae</taxon>
        <taxon>Mangrovivirga</taxon>
    </lineage>
</organism>
<dbReference type="GO" id="GO:0046872">
    <property type="term" value="F:metal ion binding"/>
    <property type="evidence" value="ECO:0007669"/>
    <property type="project" value="UniProtKB-KW"/>
</dbReference>
<reference evidence="4 5" key="1">
    <citation type="submission" date="2018-04" db="EMBL/GenBank/DDBJ databases">
        <title>Complete genome uncultured novel isolate.</title>
        <authorList>
            <person name="Merlino G."/>
        </authorList>
    </citation>
    <scope>NUCLEOTIDE SEQUENCE [LARGE SCALE GENOMIC DNA]</scope>
    <source>
        <strain evidence="5">R1DC9</strain>
    </source>
</reference>
<dbReference type="PANTHER" id="PTHR10587">
    <property type="entry name" value="GLYCOSYL TRANSFERASE-RELATED"/>
    <property type="match status" value="1"/>
</dbReference>
<protein>
    <submittedName>
        <fullName evidence="4">Polysaccharide deacetylase family protein</fullName>
    </submittedName>
</protein>
<sequence>MRKVYPGCIWQVDTDNKDIYLTFDDGPIPEVTPWVVDLLEKYHIKATFFLVGDNVRKHPEVFRLLIDNGHLVANHTFHHKNGFQLTDEEYYKDIQLCKEEMVKNGYDDNLLFRPPHGRIKPRQIKEISSKGYDLVLWSLLSGDFSPSLNSDVILKKLKKHLQPGTIAVFHDSLKAEALMKSTLEPFIKYCISEGFQFKLLKSVR</sequence>
<evidence type="ECO:0000256" key="2">
    <source>
        <dbReference type="ARBA" id="ARBA00022801"/>
    </source>
</evidence>
<dbReference type="Proteomes" id="UP000298616">
    <property type="component" value="Chromosome"/>
</dbReference>
<keyword evidence="2" id="KW-0378">Hydrolase</keyword>
<proteinExistence type="predicted"/>
<dbReference type="GO" id="GO:0016810">
    <property type="term" value="F:hydrolase activity, acting on carbon-nitrogen (but not peptide) bonds"/>
    <property type="evidence" value="ECO:0007669"/>
    <property type="project" value="InterPro"/>
</dbReference>
<accession>A0A4D7JR22</accession>
<evidence type="ECO:0000259" key="3">
    <source>
        <dbReference type="PROSITE" id="PS51677"/>
    </source>
</evidence>
<dbReference type="GO" id="GO:0016020">
    <property type="term" value="C:membrane"/>
    <property type="evidence" value="ECO:0007669"/>
    <property type="project" value="TreeGrafter"/>
</dbReference>
<dbReference type="AlphaFoldDB" id="A0A4D7JR22"/>
<dbReference type="InterPro" id="IPR002509">
    <property type="entry name" value="NODB_dom"/>
</dbReference>
<gene>
    <name evidence="4" type="ORF">DCC35_16360</name>
</gene>
<keyword evidence="1" id="KW-0479">Metal-binding</keyword>
<evidence type="ECO:0000256" key="1">
    <source>
        <dbReference type="ARBA" id="ARBA00022723"/>
    </source>
</evidence>
<dbReference type="KEGG" id="fpf:DCC35_16360"/>
<evidence type="ECO:0000313" key="4">
    <source>
        <dbReference type="EMBL" id="QCK17107.1"/>
    </source>
</evidence>
<dbReference type="OrthoDB" id="9812065at2"/>
<dbReference type="CDD" id="cd10917">
    <property type="entry name" value="CE4_NodB_like_6s_7s"/>
    <property type="match status" value="1"/>
</dbReference>
<dbReference type="PANTHER" id="PTHR10587:SF133">
    <property type="entry name" value="CHITIN DEACETYLASE 1-RELATED"/>
    <property type="match status" value="1"/>
</dbReference>
<name>A0A4D7JR22_9BACT</name>